<organism evidence="9 10">
    <name type="scientific">Solicola gregarius</name>
    <dbReference type="NCBI Taxonomy" id="2908642"/>
    <lineage>
        <taxon>Bacteria</taxon>
        <taxon>Bacillati</taxon>
        <taxon>Actinomycetota</taxon>
        <taxon>Actinomycetes</taxon>
        <taxon>Propionibacteriales</taxon>
        <taxon>Nocardioidaceae</taxon>
        <taxon>Solicola</taxon>
    </lineage>
</organism>
<dbReference type="AlphaFoldDB" id="A0AA46YMZ8"/>
<feature type="transmembrane region" description="Helical" evidence="8">
    <location>
        <begin position="86"/>
        <end position="105"/>
    </location>
</feature>
<dbReference type="GO" id="GO:0005886">
    <property type="term" value="C:plasma membrane"/>
    <property type="evidence" value="ECO:0007669"/>
    <property type="project" value="UniProtKB-SubCell"/>
</dbReference>
<evidence type="ECO:0000256" key="6">
    <source>
        <dbReference type="ARBA" id="ARBA00023136"/>
    </source>
</evidence>
<dbReference type="InterPro" id="IPR000390">
    <property type="entry name" value="Small_drug/metabolite_transptr"/>
</dbReference>
<gene>
    <name evidence="9" type="ORF">L0C25_08545</name>
</gene>
<keyword evidence="6 8" id="KW-0472">Membrane</keyword>
<keyword evidence="5 8" id="KW-1133">Transmembrane helix</keyword>
<protein>
    <submittedName>
        <fullName evidence="9">SMR family transporter</fullName>
    </submittedName>
</protein>
<feature type="transmembrane region" description="Helical" evidence="8">
    <location>
        <begin position="29"/>
        <end position="48"/>
    </location>
</feature>
<keyword evidence="2" id="KW-0813">Transport</keyword>
<evidence type="ECO:0000313" key="10">
    <source>
        <dbReference type="Proteomes" id="UP001164390"/>
    </source>
</evidence>
<accession>A0AA46YMZ8</accession>
<dbReference type="PANTHER" id="PTHR30561">
    <property type="entry name" value="SMR FAMILY PROTON-DEPENDENT DRUG EFFLUX TRANSPORTER SUGE"/>
    <property type="match status" value="1"/>
</dbReference>
<dbReference type="Gene3D" id="1.10.3730.20">
    <property type="match status" value="1"/>
</dbReference>
<dbReference type="Proteomes" id="UP001164390">
    <property type="component" value="Chromosome"/>
</dbReference>
<proteinExistence type="inferred from homology"/>
<comment type="similarity">
    <text evidence="7">Belongs to the drug/metabolite transporter (DMT) superfamily. Small multidrug resistance (SMR) (TC 2.A.7.1) family.</text>
</comment>
<reference evidence="9" key="1">
    <citation type="submission" date="2022-01" db="EMBL/GenBank/DDBJ databases">
        <title>Nocardioidaceae gen. sp. A5X3R13.</title>
        <authorList>
            <person name="Lopez Marin M.A."/>
            <person name="Uhlik O."/>
        </authorList>
    </citation>
    <scope>NUCLEOTIDE SEQUENCE</scope>
    <source>
        <strain evidence="9">A5X3R13</strain>
    </source>
</reference>
<evidence type="ECO:0000256" key="5">
    <source>
        <dbReference type="ARBA" id="ARBA00022989"/>
    </source>
</evidence>
<keyword evidence="3" id="KW-1003">Cell membrane</keyword>
<evidence type="ECO:0000256" key="3">
    <source>
        <dbReference type="ARBA" id="ARBA00022475"/>
    </source>
</evidence>
<dbReference type="EMBL" id="CP094970">
    <property type="protein sequence ID" value="UYM07109.1"/>
    <property type="molecule type" value="Genomic_DNA"/>
</dbReference>
<dbReference type="RefSeq" id="WP_271636053.1">
    <property type="nucleotide sequence ID" value="NZ_CP094970.1"/>
</dbReference>
<evidence type="ECO:0000256" key="1">
    <source>
        <dbReference type="ARBA" id="ARBA00004651"/>
    </source>
</evidence>
<dbReference type="InterPro" id="IPR037185">
    <property type="entry name" value="EmrE-like"/>
</dbReference>
<evidence type="ECO:0000313" key="9">
    <source>
        <dbReference type="EMBL" id="UYM07109.1"/>
    </source>
</evidence>
<evidence type="ECO:0000256" key="2">
    <source>
        <dbReference type="ARBA" id="ARBA00022448"/>
    </source>
</evidence>
<dbReference type="SUPFAM" id="SSF103481">
    <property type="entry name" value="Multidrug resistance efflux transporter EmrE"/>
    <property type="match status" value="1"/>
</dbReference>
<dbReference type="KEGG" id="sgrg:L0C25_08545"/>
<dbReference type="PANTHER" id="PTHR30561:SF0">
    <property type="entry name" value="GUANIDINIUM EXPORTER"/>
    <property type="match status" value="1"/>
</dbReference>
<keyword evidence="4 7" id="KW-0812">Transmembrane</keyword>
<comment type="subcellular location">
    <subcellularLocation>
        <location evidence="1 7">Cell membrane</location>
        <topology evidence="1 7">Multi-pass membrane protein</topology>
    </subcellularLocation>
</comment>
<evidence type="ECO:0000256" key="8">
    <source>
        <dbReference type="SAM" id="Phobius"/>
    </source>
</evidence>
<feature type="transmembrane region" description="Helical" evidence="8">
    <location>
        <begin position="60"/>
        <end position="80"/>
    </location>
</feature>
<name>A0AA46YMZ8_9ACTN</name>
<dbReference type="Pfam" id="PF00893">
    <property type="entry name" value="Multi_Drug_Res"/>
    <property type="match status" value="1"/>
</dbReference>
<evidence type="ECO:0000256" key="4">
    <source>
        <dbReference type="ARBA" id="ARBA00022692"/>
    </source>
</evidence>
<sequence length="111" mass="11347">MNAGWAVLLLSGLLEIAWAHSIRLTEGFTRFFPIIGCAVLTVAVLLGLSYAMRSLPVGTAYAVFVGIGAIGTVVAGVVWLGEPVTIARAAALALILGGVVVLRLTEGAAQA</sequence>
<evidence type="ECO:0000256" key="7">
    <source>
        <dbReference type="RuleBase" id="RU003942"/>
    </source>
</evidence>
<keyword evidence="10" id="KW-1185">Reference proteome</keyword>
<dbReference type="InterPro" id="IPR045324">
    <property type="entry name" value="Small_multidrug_res"/>
</dbReference>
<dbReference type="GO" id="GO:0022857">
    <property type="term" value="F:transmembrane transporter activity"/>
    <property type="evidence" value="ECO:0007669"/>
    <property type="project" value="InterPro"/>
</dbReference>